<keyword evidence="6" id="KW-0627">Porphyrin biosynthesis</keyword>
<comment type="caution">
    <text evidence="7">The sequence shown here is derived from an EMBL/GenBank/DDBJ whole genome shotgun (WGS) entry which is preliminary data.</text>
</comment>
<dbReference type="SUPFAM" id="SSF102886">
    <property type="entry name" value="Coproporphyrinogen III oxidase"/>
    <property type="match status" value="1"/>
</dbReference>
<dbReference type="PANTHER" id="PTHR10755:SF0">
    <property type="entry name" value="OXYGEN-DEPENDENT COPROPORPHYRINOGEN-III OXIDASE, MITOCHONDRIAL"/>
    <property type="match status" value="1"/>
</dbReference>
<keyword evidence="8" id="KW-1185">Reference proteome</keyword>
<comment type="pathway">
    <text evidence="1">Porphyrin-containing compound metabolism; protoporphyrin-IX biosynthesis; protoporphyrinogen-IX from coproporphyrinogen-III (O2 route): step 1/1.</text>
</comment>
<name>A0A9W8VFT2_9HYPO</name>
<gene>
    <name evidence="7" type="primary">HEM13_2</name>
    <name evidence="7" type="ORF">NW762_007939</name>
</gene>
<dbReference type="GO" id="GO:0006782">
    <property type="term" value="P:protoporphyrinogen IX biosynthetic process"/>
    <property type="evidence" value="ECO:0007669"/>
    <property type="project" value="TreeGrafter"/>
</dbReference>
<dbReference type="Proteomes" id="UP001152049">
    <property type="component" value="Unassembled WGS sequence"/>
</dbReference>
<dbReference type="AlphaFoldDB" id="A0A9W8VFT2"/>
<reference evidence="7" key="1">
    <citation type="submission" date="2022-09" db="EMBL/GenBank/DDBJ databases">
        <title>Fusarium specimens isolated from Avocado Roots.</title>
        <authorList>
            <person name="Stajich J."/>
            <person name="Roper C."/>
            <person name="Heimlech-Rivalta G."/>
        </authorList>
    </citation>
    <scope>NUCLEOTIDE SEQUENCE</scope>
    <source>
        <strain evidence="7">CF00136</strain>
    </source>
</reference>
<dbReference type="Pfam" id="PF01218">
    <property type="entry name" value="Coprogen_oxidas"/>
    <property type="match status" value="1"/>
</dbReference>
<dbReference type="GO" id="GO:0004109">
    <property type="term" value="F:coproporphyrinogen oxidase activity"/>
    <property type="evidence" value="ECO:0007669"/>
    <property type="project" value="UniProtKB-EC"/>
</dbReference>
<comment type="similarity">
    <text evidence="2">Belongs to the aerobic coproporphyrinogen-III oxidase family.</text>
</comment>
<evidence type="ECO:0000256" key="2">
    <source>
        <dbReference type="ARBA" id="ARBA00010644"/>
    </source>
</evidence>
<sequence>MAAEAEHFYTKHRGGARGIGDIFSDDLNETERDRENTFSFVQDCLKVFLPSYIPIIEKRKDMPYVNAKKHWQQRRGKYVEFNLVHDRGTRLIRDTSTIRRPNPLSTIGFDSSIGPGGNLPLSVSNLVTLGGDVLKKSAPEAKDADDKSAGSCRYFC</sequence>
<evidence type="ECO:0000256" key="3">
    <source>
        <dbReference type="ARBA" id="ARBA00011738"/>
    </source>
</evidence>
<comment type="subunit">
    <text evidence="3">Homodimer.</text>
</comment>
<evidence type="ECO:0000256" key="1">
    <source>
        <dbReference type="ARBA" id="ARBA00005168"/>
    </source>
</evidence>
<dbReference type="Gene3D" id="3.40.1500.10">
    <property type="entry name" value="Coproporphyrinogen III oxidase, aerobic"/>
    <property type="match status" value="1"/>
</dbReference>
<evidence type="ECO:0000256" key="5">
    <source>
        <dbReference type="ARBA" id="ARBA00023002"/>
    </source>
</evidence>
<keyword evidence="5 7" id="KW-0560">Oxidoreductase</keyword>
<evidence type="ECO:0000256" key="4">
    <source>
        <dbReference type="ARBA" id="ARBA00012869"/>
    </source>
</evidence>
<dbReference type="InterPro" id="IPR001260">
    <property type="entry name" value="Coprogen_oxidase_aer"/>
</dbReference>
<protein>
    <recommendedName>
        <fullName evidence="4">coproporphyrinogen oxidase</fullName>
        <ecNumber evidence="4">1.3.3.3</ecNumber>
    </recommendedName>
</protein>
<dbReference type="EMBL" id="JAOQAZ010000015">
    <property type="protein sequence ID" value="KAJ4258852.1"/>
    <property type="molecule type" value="Genomic_DNA"/>
</dbReference>
<accession>A0A9W8VFT2</accession>
<dbReference type="GO" id="GO:0005737">
    <property type="term" value="C:cytoplasm"/>
    <property type="evidence" value="ECO:0007669"/>
    <property type="project" value="TreeGrafter"/>
</dbReference>
<proteinExistence type="inferred from homology"/>
<dbReference type="PANTHER" id="PTHR10755">
    <property type="entry name" value="COPROPORPHYRINOGEN III OXIDASE, MITOCHONDRIAL"/>
    <property type="match status" value="1"/>
</dbReference>
<evidence type="ECO:0000256" key="6">
    <source>
        <dbReference type="ARBA" id="ARBA00023244"/>
    </source>
</evidence>
<evidence type="ECO:0000313" key="7">
    <source>
        <dbReference type="EMBL" id="KAJ4258852.1"/>
    </source>
</evidence>
<dbReference type="OrthoDB" id="15318at2759"/>
<dbReference type="InterPro" id="IPR036406">
    <property type="entry name" value="Coprogen_oxidase_aer_sf"/>
</dbReference>
<evidence type="ECO:0000313" key="8">
    <source>
        <dbReference type="Proteomes" id="UP001152049"/>
    </source>
</evidence>
<dbReference type="EC" id="1.3.3.3" evidence="4"/>
<organism evidence="7 8">
    <name type="scientific">Fusarium torreyae</name>
    <dbReference type="NCBI Taxonomy" id="1237075"/>
    <lineage>
        <taxon>Eukaryota</taxon>
        <taxon>Fungi</taxon>
        <taxon>Dikarya</taxon>
        <taxon>Ascomycota</taxon>
        <taxon>Pezizomycotina</taxon>
        <taxon>Sordariomycetes</taxon>
        <taxon>Hypocreomycetidae</taxon>
        <taxon>Hypocreales</taxon>
        <taxon>Nectriaceae</taxon>
        <taxon>Fusarium</taxon>
    </lineage>
</organism>